<sequence length="141" mass="15976">MNDDTDLTDALIARLREQCPDLVSVEEADTTDPLESFRDTTPCARVYYAEDGANDEPDAMGRRQSVSQIYGVWLVSRVGEDFRQQRKAIRDALFGWQPVPHGALMAYKGGKVDKIVGGYRLWLEFWSVDTIYRPASRTVTV</sequence>
<accession>A0AB74UBR2</accession>
<gene>
    <name evidence="1" type="ORF">ABV408_13230</name>
</gene>
<name>A0AB74UBR2_9GAMM</name>
<dbReference type="AlphaFoldDB" id="A0AB74UBR2"/>
<dbReference type="EMBL" id="CP159578">
    <property type="protein sequence ID" value="XCJ78392.1"/>
    <property type="molecule type" value="Genomic_DNA"/>
</dbReference>
<evidence type="ECO:0000313" key="1">
    <source>
        <dbReference type="EMBL" id="XCJ78392.1"/>
    </source>
</evidence>
<organism evidence="1">
    <name type="scientific">Salinicola endophyticus</name>
    <dbReference type="NCBI Taxonomy" id="1949083"/>
    <lineage>
        <taxon>Bacteria</taxon>
        <taxon>Pseudomonadati</taxon>
        <taxon>Pseudomonadota</taxon>
        <taxon>Gammaproteobacteria</taxon>
        <taxon>Oceanospirillales</taxon>
        <taxon>Halomonadaceae</taxon>
        <taxon>Salinicola</taxon>
    </lineage>
</organism>
<proteinExistence type="predicted"/>
<dbReference type="InterPro" id="IPR056912">
    <property type="entry name" value="Phage_JBD30_tail_term-like"/>
</dbReference>
<dbReference type="RefSeq" id="WP_353979394.1">
    <property type="nucleotide sequence ID" value="NZ_CP159578.1"/>
</dbReference>
<protein>
    <recommendedName>
        <fullName evidence="2">Tail terminator</fullName>
    </recommendedName>
</protein>
<dbReference type="Pfam" id="PF23840">
    <property type="entry name" value="Phage_tail_terminator"/>
    <property type="match status" value="1"/>
</dbReference>
<evidence type="ECO:0008006" key="2">
    <source>
        <dbReference type="Google" id="ProtNLM"/>
    </source>
</evidence>
<reference evidence="1" key="1">
    <citation type="submission" date="2024-06" db="EMBL/GenBank/DDBJ databases">
        <title>Complete genome of Salinicola endophyticus HNIBRBA4755.</title>
        <authorList>
            <person name="Shin S.Y."/>
            <person name="Kang H."/>
            <person name="Song J."/>
        </authorList>
    </citation>
    <scope>NUCLEOTIDE SEQUENCE</scope>
    <source>
        <strain evidence="1">HNIBRBA4755</strain>
    </source>
</reference>